<gene>
    <name evidence="1" type="ORF">CEUTPL_LOCUS10028</name>
</gene>
<reference evidence="1" key="1">
    <citation type="submission" date="2022-01" db="EMBL/GenBank/DDBJ databases">
        <authorList>
            <person name="King R."/>
        </authorList>
    </citation>
    <scope>NUCLEOTIDE SEQUENCE</scope>
</reference>
<organism evidence="1 2">
    <name type="scientific">Ceutorhynchus assimilis</name>
    <name type="common">cabbage seed weevil</name>
    <dbReference type="NCBI Taxonomy" id="467358"/>
    <lineage>
        <taxon>Eukaryota</taxon>
        <taxon>Metazoa</taxon>
        <taxon>Ecdysozoa</taxon>
        <taxon>Arthropoda</taxon>
        <taxon>Hexapoda</taxon>
        <taxon>Insecta</taxon>
        <taxon>Pterygota</taxon>
        <taxon>Neoptera</taxon>
        <taxon>Endopterygota</taxon>
        <taxon>Coleoptera</taxon>
        <taxon>Polyphaga</taxon>
        <taxon>Cucujiformia</taxon>
        <taxon>Curculionidae</taxon>
        <taxon>Ceutorhynchinae</taxon>
        <taxon>Ceutorhynchus</taxon>
    </lineage>
</organism>
<accession>A0A9N9MXQ2</accession>
<proteinExistence type="predicted"/>
<name>A0A9N9MXQ2_9CUCU</name>
<evidence type="ECO:0000313" key="1">
    <source>
        <dbReference type="EMBL" id="CAG9769521.1"/>
    </source>
</evidence>
<dbReference type="Proteomes" id="UP001152799">
    <property type="component" value="Chromosome 5"/>
</dbReference>
<dbReference type="AlphaFoldDB" id="A0A9N9MXQ2"/>
<sequence>MMRKIGNLVLKKCATQIELTPHSLSTTTPEEPIRLIKIERRSLSFPKMRIGNGKKKMTDFSKIVYATRRTNDCVCCAIYGISSGSTSQRFSDVTC</sequence>
<protein>
    <submittedName>
        <fullName evidence="1">Uncharacterized protein</fullName>
    </submittedName>
</protein>
<keyword evidence="2" id="KW-1185">Reference proteome</keyword>
<evidence type="ECO:0000313" key="2">
    <source>
        <dbReference type="Proteomes" id="UP001152799"/>
    </source>
</evidence>
<dbReference type="EMBL" id="OU892281">
    <property type="protein sequence ID" value="CAG9769521.1"/>
    <property type="molecule type" value="Genomic_DNA"/>
</dbReference>